<dbReference type="SUPFAM" id="SSF53448">
    <property type="entry name" value="Nucleotide-diphospho-sugar transferases"/>
    <property type="match status" value="1"/>
</dbReference>
<feature type="region of interest" description="Disordered" evidence="8">
    <location>
        <begin position="1"/>
        <end position="28"/>
    </location>
</feature>
<sequence length="622" mass="67573">MQNSNREDDDAEGDKEILEEQQAAAAEEREWAGMDEAYVRGELGQGHLLDAAPGAKRQALLEQLTALDGQYPGGLAAYVANAKELLERSREGANPYDGFKPAVPQGERLQANTSQFDESEAIGMEEVGFTGFVLVAGGLGERLGYHGIKVALPNEILTERCFLENYCNSILALQARARESTGDAGLIVPLAIMTSGDTHDKTVELLNKHANFGMADGQITIMKQEKVPAIVDNEGRFAQDPDTGLVETKPHGHGDVHSLIHGTGLLERWKDMGVKWVVFFQDTNGLVFRALVAAIGVSAARDFDVNSLTVPRRPGEAVGGICQLDSEDGSKSLTINVEYNQLDPLLRATLNPDGDVPDESGFSPFPGNINVLIFKLEGYHKVLAKTKGAIPEFVNPKYADEAKTKFKKPTRLECMMQDYPKLLTDDPDAKVGFTQMERFMCFSAVKNNPADAVGKLKGSGFAESASSGENDIYHNNRLLLSMTGVNVKTTNLDNESFLGLPVPVAAKVVLTPAFGVTVKEIRDRFPSPDKVSISERSSLVLDGDIVVESLDLDGDLRITAAPGAKVVVKNLTVKNQGVEWVPVDFDDQSVDEAMRIRGYVKKENESLVINQSDPGETVVDRP</sequence>
<evidence type="ECO:0000256" key="8">
    <source>
        <dbReference type="SAM" id="MobiDB-lite"/>
    </source>
</evidence>
<dbReference type="EMBL" id="CAXAMM010012975">
    <property type="protein sequence ID" value="CAK9030141.1"/>
    <property type="molecule type" value="Genomic_DNA"/>
</dbReference>
<feature type="compositionally biased region" description="Acidic residues" evidence="8">
    <location>
        <begin position="7"/>
        <end position="19"/>
    </location>
</feature>
<evidence type="ECO:0000256" key="2">
    <source>
        <dbReference type="ARBA" id="ARBA00001946"/>
    </source>
</evidence>
<comment type="catalytic activity">
    <reaction evidence="7">
        <text>a monosaccharide 1-phosphate + UTP + H(+) = a UDP-monosaccharide + diphosphate</text>
        <dbReference type="Rhea" id="RHEA:13205"/>
        <dbReference type="ChEBI" id="CHEBI:15378"/>
        <dbReference type="ChEBI" id="CHEBI:33019"/>
        <dbReference type="ChEBI" id="CHEBI:46398"/>
        <dbReference type="ChEBI" id="CHEBI:140358"/>
        <dbReference type="ChEBI" id="CHEBI:140359"/>
        <dbReference type="EC" id="2.7.7.64"/>
    </reaction>
</comment>
<dbReference type="Gene3D" id="2.160.10.30">
    <property type="match status" value="1"/>
</dbReference>
<gene>
    <name evidence="9" type="ORF">SCF082_LOCUS19093</name>
</gene>
<dbReference type="Gene3D" id="3.90.550.10">
    <property type="entry name" value="Spore Coat Polysaccharide Biosynthesis Protein SpsA, Chain A"/>
    <property type="match status" value="1"/>
</dbReference>
<dbReference type="Proteomes" id="UP001642464">
    <property type="component" value="Unassembled WGS sequence"/>
</dbReference>
<keyword evidence="3" id="KW-0808">Transferase</keyword>
<accession>A0ABP0KU82</accession>
<dbReference type="InterPro" id="IPR039741">
    <property type="entry name" value="UDP-sugar_pyrophosphorylase"/>
</dbReference>
<comment type="cofactor">
    <cofactor evidence="1">
        <name>Mn(2+)</name>
        <dbReference type="ChEBI" id="CHEBI:29035"/>
    </cofactor>
</comment>
<dbReference type="Pfam" id="PF01704">
    <property type="entry name" value="UDPGP"/>
    <property type="match status" value="1"/>
</dbReference>
<name>A0ABP0KU82_9DINO</name>
<organism evidence="9 10">
    <name type="scientific">Durusdinium trenchii</name>
    <dbReference type="NCBI Taxonomy" id="1381693"/>
    <lineage>
        <taxon>Eukaryota</taxon>
        <taxon>Sar</taxon>
        <taxon>Alveolata</taxon>
        <taxon>Dinophyceae</taxon>
        <taxon>Suessiales</taxon>
        <taxon>Symbiodiniaceae</taxon>
        <taxon>Durusdinium</taxon>
    </lineage>
</organism>
<comment type="similarity">
    <text evidence="5">Belongs to the USP family.</text>
</comment>
<evidence type="ECO:0000256" key="1">
    <source>
        <dbReference type="ARBA" id="ARBA00001936"/>
    </source>
</evidence>
<comment type="caution">
    <text evidence="9">The sequence shown here is derived from an EMBL/GenBank/DDBJ whole genome shotgun (WGS) entry which is preliminary data.</text>
</comment>
<comment type="cofactor">
    <cofactor evidence="2">
        <name>Mg(2+)</name>
        <dbReference type="ChEBI" id="CHEBI:18420"/>
    </cofactor>
</comment>
<dbReference type="PANTHER" id="PTHR11952:SF9">
    <property type="entry name" value="UDP-SUGAR PYROPHOSPHORYLASE"/>
    <property type="match status" value="1"/>
</dbReference>
<evidence type="ECO:0000256" key="6">
    <source>
        <dbReference type="ARBA" id="ARBA00039080"/>
    </source>
</evidence>
<evidence type="ECO:0000256" key="5">
    <source>
        <dbReference type="ARBA" id="ARBA00038047"/>
    </source>
</evidence>
<reference evidence="9 10" key="1">
    <citation type="submission" date="2024-02" db="EMBL/GenBank/DDBJ databases">
        <authorList>
            <person name="Chen Y."/>
            <person name="Shah S."/>
            <person name="Dougan E. K."/>
            <person name="Thang M."/>
            <person name="Chan C."/>
        </authorList>
    </citation>
    <scope>NUCLEOTIDE SEQUENCE [LARGE SCALE GENOMIC DNA]</scope>
</reference>
<evidence type="ECO:0000313" key="10">
    <source>
        <dbReference type="Proteomes" id="UP001642464"/>
    </source>
</evidence>
<protein>
    <recommendedName>
        <fullName evidence="6">UTP-monosaccharide-1-phosphate uridylyltransferase</fullName>
        <ecNumber evidence="6">2.7.7.64</ecNumber>
    </recommendedName>
</protein>
<dbReference type="PANTHER" id="PTHR11952">
    <property type="entry name" value="UDP- GLUCOSE PYROPHOSPHORYLASE"/>
    <property type="match status" value="1"/>
</dbReference>
<evidence type="ECO:0000256" key="3">
    <source>
        <dbReference type="ARBA" id="ARBA00022679"/>
    </source>
</evidence>
<dbReference type="EC" id="2.7.7.64" evidence="6"/>
<evidence type="ECO:0000313" key="9">
    <source>
        <dbReference type="EMBL" id="CAK9030141.1"/>
    </source>
</evidence>
<keyword evidence="4" id="KW-0548">Nucleotidyltransferase</keyword>
<keyword evidence="10" id="KW-1185">Reference proteome</keyword>
<dbReference type="InterPro" id="IPR002618">
    <property type="entry name" value="UDPGP_fam"/>
</dbReference>
<proteinExistence type="inferred from homology"/>
<evidence type="ECO:0000256" key="7">
    <source>
        <dbReference type="ARBA" id="ARBA00048259"/>
    </source>
</evidence>
<dbReference type="InterPro" id="IPR029044">
    <property type="entry name" value="Nucleotide-diphossugar_trans"/>
</dbReference>
<evidence type="ECO:0000256" key="4">
    <source>
        <dbReference type="ARBA" id="ARBA00022695"/>
    </source>
</evidence>